<evidence type="ECO:0000256" key="1">
    <source>
        <dbReference type="ARBA" id="ARBA00023015"/>
    </source>
</evidence>
<dbReference type="PANTHER" id="PTHR47752">
    <property type="entry name" value="HTH-TYPE TRANSCRIPTIONAL REPRESSOR FABR"/>
    <property type="match status" value="1"/>
</dbReference>
<evidence type="ECO:0000256" key="5">
    <source>
        <dbReference type="SAM" id="MobiDB-lite"/>
    </source>
</evidence>
<dbReference type="Gene3D" id="1.10.10.60">
    <property type="entry name" value="Homeodomain-like"/>
    <property type="match status" value="1"/>
</dbReference>
<name>A0A2G1UN01_9GAMM</name>
<feature type="DNA-binding region" description="H-T-H motif" evidence="4">
    <location>
        <begin position="44"/>
        <end position="63"/>
    </location>
</feature>
<dbReference type="EMBL" id="NTFH01000005">
    <property type="protein sequence ID" value="PHQ15874.1"/>
    <property type="molecule type" value="Genomic_DNA"/>
</dbReference>
<dbReference type="InterPro" id="IPR001647">
    <property type="entry name" value="HTH_TetR"/>
</dbReference>
<keyword evidence="8" id="KW-1185">Reference proteome</keyword>
<dbReference type="SUPFAM" id="SSF46689">
    <property type="entry name" value="Homeodomain-like"/>
    <property type="match status" value="1"/>
</dbReference>
<evidence type="ECO:0000256" key="4">
    <source>
        <dbReference type="PROSITE-ProRule" id="PRU00335"/>
    </source>
</evidence>
<evidence type="ECO:0000256" key="3">
    <source>
        <dbReference type="ARBA" id="ARBA00023163"/>
    </source>
</evidence>
<dbReference type="Proteomes" id="UP000231409">
    <property type="component" value="Unassembled WGS sequence"/>
</dbReference>
<evidence type="ECO:0000313" key="8">
    <source>
        <dbReference type="Proteomes" id="UP000231409"/>
    </source>
</evidence>
<dbReference type="PROSITE" id="PS50977">
    <property type="entry name" value="HTH_TETR_2"/>
    <property type="match status" value="1"/>
</dbReference>
<organism evidence="7 8">
    <name type="scientific">Marinobacter profundi</name>
    <dbReference type="NCBI Taxonomy" id="2666256"/>
    <lineage>
        <taxon>Bacteria</taxon>
        <taxon>Pseudomonadati</taxon>
        <taxon>Pseudomonadota</taxon>
        <taxon>Gammaproteobacteria</taxon>
        <taxon>Pseudomonadales</taxon>
        <taxon>Marinobacteraceae</taxon>
        <taxon>Marinobacter</taxon>
    </lineage>
</organism>
<dbReference type="GO" id="GO:0003677">
    <property type="term" value="F:DNA binding"/>
    <property type="evidence" value="ECO:0007669"/>
    <property type="project" value="UniProtKB-UniRule"/>
</dbReference>
<reference evidence="7 8" key="1">
    <citation type="submission" date="2017-09" db="EMBL/GenBank/DDBJ databases">
        <title>The draft genome sequences of Marinobacter sp. PWS21.</title>
        <authorList>
            <person name="Cao J."/>
        </authorList>
    </citation>
    <scope>NUCLEOTIDE SEQUENCE [LARGE SCALE GENOMIC DNA]</scope>
    <source>
        <strain evidence="7 8">PWS21</strain>
    </source>
</reference>
<dbReference type="InterPro" id="IPR054129">
    <property type="entry name" value="DesT_TetR_C"/>
</dbReference>
<feature type="domain" description="HTH tetR-type" evidence="6">
    <location>
        <begin position="20"/>
        <end position="81"/>
    </location>
</feature>
<keyword evidence="2 4" id="KW-0238">DNA-binding</keyword>
<dbReference type="AlphaFoldDB" id="A0A2G1UN01"/>
<dbReference type="Gene3D" id="1.10.357.10">
    <property type="entry name" value="Tetracycline Repressor, domain 2"/>
    <property type="match status" value="1"/>
</dbReference>
<keyword evidence="1" id="KW-0805">Transcription regulation</keyword>
<sequence length="222" mass="25381">MVDKQRPDKQRVEKTRRKPGETRDKLMTAALELVGKGRHFASLGIREVTRQAGVVPTSFYRHFRNMDDLGLQLVDELGLVLRRMMREARANVLQADKLMEESVGIFISHVQANRSFFLFMAQGLAGESRAVQDGIRSEMRFFATELANDLRRLRLAEHLSDADLEMTCDLVVRSVAFSLTDLLGVSPEDDYQIDQVRKRTTRFLQLIFVGAAHWKSADLKSR</sequence>
<protein>
    <submittedName>
        <fullName evidence="7">TetR family transcriptional regulator</fullName>
    </submittedName>
</protein>
<feature type="region of interest" description="Disordered" evidence="5">
    <location>
        <begin position="1"/>
        <end position="23"/>
    </location>
</feature>
<dbReference type="PANTHER" id="PTHR47752:SF1">
    <property type="entry name" value="HTH-TYPE TRANSCRIPTIONAL REPRESSOR FABR"/>
    <property type="match status" value="1"/>
</dbReference>
<gene>
    <name evidence="7" type="ORF">CLH61_06965</name>
</gene>
<proteinExistence type="predicted"/>
<evidence type="ECO:0000259" key="6">
    <source>
        <dbReference type="PROSITE" id="PS50977"/>
    </source>
</evidence>
<keyword evidence="3" id="KW-0804">Transcription</keyword>
<comment type="caution">
    <text evidence="7">The sequence shown here is derived from an EMBL/GenBank/DDBJ whole genome shotgun (WGS) entry which is preliminary data.</text>
</comment>
<dbReference type="Pfam" id="PF00440">
    <property type="entry name" value="TetR_N"/>
    <property type="match status" value="1"/>
</dbReference>
<accession>A0A2G1UN01</accession>
<evidence type="ECO:0000313" key="7">
    <source>
        <dbReference type="EMBL" id="PHQ15874.1"/>
    </source>
</evidence>
<dbReference type="Pfam" id="PF21943">
    <property type="entry name" value="TetR_C_46"/>
    <property type="match status" value="1"/>
</dbReference>
<dbReference type="InterPro" id="IPR050692">
    <property type="entry name" value="HTH_transcr_repressor_FabR"/>
</dbReference>
<evidence type="ECO:0000256" key="2">
    <source>
        <dbReference type="ARBA" id="ARBA00023125"/>
    </source>
</evidence>
<dbReference type="InterPro" id="IPR009057">
    <property type="entry name" value="Homeodomain-like_sf"/>
</dbReference>